<keyword evidence="5" id="KW-1185">Reference proteome</keyword>
<dbReference type="InterPro" id="IPR025418">
    <property type="entry name" value="YrhC-like"/>
</dbReference>
<proteinExistence type="predicted"/>
<dbReference type="AlphaFoldDB" id="A0A090YU60"/>
<name>A0A090YU60_9BACI</name>
<feature type="transmembrane region" description="Helical" evidence="1">
    <location>
        <begin position="38"/>
        <end position="59"/>
    </location>
</feature>
<sequence length="75" mass="8867">MKELQQKIADYIRFGQVLLALSTFLMIGLLLPNEGREIIQSYVMMGGIVLLLSMSFFFFKRVQMLRDRLEENEYE</sequence>
<evidence type="ECO:0000313" key="3">
    <source>
        <dbReference type="EMBL" id="RFT64433.1"/>
    </source>
</evidence>
<comment type="caution">
    <text evidence="2">The sequence shown here is derived from an EMBL/GenBank/DDBJ whole genome shotgun (WGS) entry which is preliminary data.</text>
</comment>
<dbReference type="PATRIC" id="fig|1405.8.peg.1583"/>
<dbReference type="EMBL" id="QVOD01000035">
    <property type="protein sequence ID" value="RFT64433.1"/>
    <property type="molecule type" value="Genomic_DNA"/>
</dbReference>
<reference evidence="2 4" key="1">
    <citation type="submission" date="2014-04" db="EMBL/GenBank/DDBJ databases">
        <authorList>
            <person name="Bishop-Lilly K.A."/>
            <person name="Broomall S.M."/>
            <person name="Chain P.S."/>
            <person name="Chertkov O."/>
            <person name="Coyne S.R."/>
            <person name="Daligault H.E."/>
            <person name="Davenport K.W."/>
            <person name="Erkkila T."/>
            <person name="Frey K.G."/>
            <person name="Gibbons H.S."/>
            <person name="Gu W."/>
            <person name="Jaissle J."/>
            <person name="Johnson S.L."/>
            <person name="Koroleva G.I."/>
            <person name="Ladner J.T."/>
            <person name="Lo C.-C."/>
            <person name="Minogue T.D."/>
            <person name="Munk C."/>
            <person name="Palacios G.F."/>
            <person name="Redden C.L."/>
            <person name="Rosenzweig C.N."/>
            <person name="Scholz M.B."/>
            <person name="Teshima H."/>
            <person name="Xu Y."/>
        </authorList>
    </citation>
    <scope>NUCLEOTIDE SEQUENCE [LARGE SCALE GENOMIC DNA]</scope>
    <source>
        <strain evidence="2 4">BHP</strain>
    </source>
</reference>
<accession>A0A090YU60</accession>
<keyword evidence="1" id="KW-1133">Transmembrane helix</keyword>
<dbReference type="Proteomes" id="UP000264294">
    <property type="component" value="Unassembled WGS sequence"/>
</dbReference>
<dbReference type="Proteomes" id="UP000029389">
    <property type="component" value="Unassembled WGS sequence"/>
</dbReference>
<dbReference type="RefSeq" id="WP_042980003.1">
    <property type="nucleotide sequence ID" value="NZ_JMQC01000008.1"/>
</dbReference>
<protein>
    <submittedName>
        <fullName evidence="2">YrhC-like family protein</fullName>
    </submittedName>
</protein>
<keyword evidence="1" id="KW-0472">Membrane</keyword>
<dbReference type="Pfam" id="PF14143">
    <property type="entry name" value="YrhC"/>
    <property type="match status" value="1"/>
</dbReference>
<organism evidence="2 4">
    <name type="scientific">Bacillus clarus</name>
    <dbReference type="NCBI Taxonomy" id="2338372"/>
    <lineage>
        <taxon>Bacteria</taxon>
        <taxon>Bacillati</taxon>
        <taxon>Bacillota</taxon>
        <taxon>Bacilli</taxon>
        <taxon>Bacillales</taxon>
        <taxon>Bacillaceae</taxon>
        <taxon>Bacillus</taxon>
        <taxon>Bacillus cereus group</taxon>
    </lineage>
</organism>
<dbReference type="EMBL" id="JMQC01000008">
    <property type="protein sequence ID" value="KFN01503.1"/>
    <property type="molecule type" value="Genomic_DNA"/>
</dbReference>
<evidence type="ECO:0000313" key="2">
    <source>
        <dbReference type="EMBL" id="KFN01503.1"/>
    </source>
</evidence>
<feature type="transmembrane region" description="Helical" evidence="1">
    <location>
        <begin position="12"/>
        <end position="32"/>
    </location>
</feature>
<gene>
    <name evidence="3" type="ORF">D0U04_21985</name>
    <name evidence="2" type="ORF">DJ93_1394</name>
</gene>
<evidence type="ECO:0000313" key="5">
    <source>
        <dbReference type="Proteomes" id="UP000264294"/>
    </source>
</evidence>
<keyword evidence="1" id="KW-0812">Transmembrane</keyword>
<evidence type="ECO:0000313" key="4">
    <source>
        <dbReference type="Proteomes" id="UP000029389"/>
    </source>
</evidence>
<evidence type="ECO:0000256" key="1">
    <source>
        <dbReference type="SAM" id="Phobius"/>
    </source>
</evidence>
<reference evidence="3 5" key="2">
    <citation type="submission" date="2018-08" db="EMBL/GenBank/DDBJ databases">
        <title>Bacillus clarus sp. nov. strain PS00077A.</title>
        <authorList>
            <person name="Mendez Acevedo M."/>
            <person name="Carroll L."/>
            <person name="Mukherjee M."/>
            <person name="Wiedmann M."/>
            <person name="Kovac J."/>
        </authorList>
    </citation>
    <scope>NUCLEOTIDE SEQUENCE [LARGE SCALE GENOMIC DNA]</scope>
    <source>
        <strain evidence="3 5">PS00077A</strain>
    </source>
</reference>